<proteinExistence type="predicted"/>
<dbReference type="RefSeq" id="WP_142896530.1">
    <property type="nucleotide sequence ID" value="NZ_ML660054.1"/>
</dbReference>
<dbReference type="Gene3D" id="3.40.250.10">
    <property type="entry name" value="Rhodanese-like domain"/>
    <property type="match status" value="1"/>
</dbReference>
<reference evidence="2 3" key="1">
    <citation type="submission" date="2019-06" db="EMBL/GenBank/DDBJ databases">
        <title>Whole genome sequence for Rhodospirillaceae sp. R148.</title>
        <authorList>
            <person name="Wang G."/>
        </authorList>
    </citation>
    <scope>NUCLEOTIDE SEQUENCE [LARGE SCALE GENOMIC DNA]</scope>
    <source>
        <strain evidence="2 3">R148</strain>
    </source>
</reference>
<dbReference type="Proteomes" id="UP000315252">
    <property type="component" value="Unassembled WGS sequence"/>
</dbReference>
<dbReference type="EMBL" id="VHSH01000003">
    <property type="protein sequence ID" value="TQV80816.1"/>
    <property type="molecule type" value="Genomic_DNA"/>
</dbReference>
<feature type="domain" description="Rhodanese" evidence="1">
    <location>
        <begin position="30"/>
        <end position="120"/>
    </location>
</feature>
<keyword evidence="3" id="KW-1185">Reference proteome</keyword>
<comment type="caution">
    <text evidence="2">The sequence shown here is derived from an EMBL/GenBank/DDBJ whole genome shotgun (WGS) entry which is preliminary data.</text>
</comment>
<dbReference type="GO" id="GO:0004792">
    <property type="term" value="F:thiosulfate-cyanide sulfurtransferase activity"/>
    <property type="evidence" value="ECO:0007669"/>
    <property type="project" value="TreeGrafter"/>
</dbReference>
<dbReference type="SUPFAM" id="SSF52821">
    <property type="entry name" value="Rhodanese/Cell cycle control phosphatase"/>
    <property type="match status" value="1"/>
</dbReference>
<dbReference type="PROSITE" id="PS50206">
    <property type="entry name" value="RHODANESE_3"/>
    <property type="match status" value="1"/>
</dbReference>
<organism evidence="2 3">
    <name type="scientific">Denitrobaculum tricleocarpae</name>
    <dbReference type="NCBI Taxonomy" id="2591009"/>
    <lineage>
        <taxon>Bacteria</taxon>
        <taxon>Pseudomonadati</taxon>
        <taxon>Pseudomonadota</taxon>
        <taxon>Alphaproteobacteria</taxon>
        <taxon>Rhodospirillales</taxon>
        <taxon>Rhodospirillaceae</taxon>
        <taxon>Denitrobaculum</taxon>
    </lineage>
</organism>
<gene>
    <name evidence="2" type="ORF">FKG95_11750</name>
</gene>
<accession>A0A545TUC5</accession>
<evidence type="ECO:0000313" key="3">
    <source>
        <dbReference type="Proteomes" id="UP000315252"/>
    </source>
</evidence>
<dbReference type="OrthoDB" id="9807812at2"/>
<dbReference type="Pfam" id="PF00581">
    <property type="entry name" value="Rhodanese"/>
    <property type="match status" value="1"/>
</dbReference>
<dbReference type="PANTHER" id="PTHR44086">
    <property type="entry name" value="THIOSULFATE SULFURTRANSFERASE RDL2, MITOCHONDRIAL-RELATED"/>
    <property type="match status" value="1"/>
</dbReference>
<name>A0A545TUC5_9PROT</name>
<dbReference type="PANTHER" id="PTHR44086:SF13">
    <property type="entry name" value="THIOSULFATE SULFURTRANSFERASE PSPE"/>
    <property type="match status" value="1"/>
</dbReference>
<sequence>MLKRGFKALLAEANAAIETVSVQDLPYHLEDPNTVLVDVRGVQEREEEGAIPGSLHAPRGLLEFLADPESQIYIAALKPECRVICYCGTGGRSALAAKTLLDMGFRETASLAGGYAAWKSGR</sequence>
<evidence type="ECO:0000259" key="1">
    <source>
        <dbReference type="PROSITE" id="PS50206"/>
    </source>
</evidence>
<dbReference type="InterPro" id="IPR001763">
    <property type="entry name" value="Rhodanese-like_dom"/>
</dbReference>
<evidence type="ECO:0000313" key="2">
    <source>
        <dbReference type="EMBL" id="TQV80816.1"/>
    </source>
</evidence>
<protein>
    <submittedName>
        <fullName evidence="2">Rhodanese-like domain-containing protein</fullName>
    </submittedName>
</protein>
<dbReference type="SMART" id="SM00450">
    <property type="entry name" value="RHOD"/>
    <property type="match status" value="1"/>
</dbReference>
<dbReference type="AlphaFoldDB" id="A0A545TUC5"/>
<dbReference type="InterPro" id="IPR036873">
    <property type="entry name" value="Rhodanese-like_dom_sf"/>
</dbReference>